<keyword evidence="4" id="KW-0056">Arginine metabolism</keyword>
<evidence type="ECO:0000313" key="12">
    <source>
        <dbReference type="EMBL" id="EFH12774.1"/>
    </source>
</evidence>
<dbReference type="InterPro" id="IPR023696">
    <property type="entry name" value="Ureohydrolase_dom_sf"/>
</dbReference>
<comment type="pathway">
    <text evidence="1">Nitrogen metabolism; urea cycle; L-ornithine and urea from L-arginine: step 1/1.</text>
</comment>
<name>D5RIV2_9PROT</name>
<protein>
    <recommendedName>
        <fullName evidence="3">Arginase</fullName>
        <ecNumber evidence="2">3.5.3.1</ecNumber>
    </recommendedName>
</protein>
<dbReference type="GO" id="GO:0030145">
    <property type="term" value="F:manganese ion binding"/>
    <property type="evidence" value="ECO:0007669"/>
    <property type="project" value="TreeGrafter"/>
</dbReference>
<comment type="similarity">
    <text evidence="10 11">Belongs to the arginase family.</text>
</comment>
<dbReference type="PROSITE" id="PS01053">
    <property type="entry name" value="ARGINASE_1"/>
    <property type="match status" value="1"/>
</dbReference>
<keyword evidence="5 9" id="KW-0479">Metal-binding</keyword>
<dbReference type="SUPFAM" id="SSF52768">
    <property type="entry name" value="Arginase/deacetylase"/>
    <property type="match status" value="1"/>
</dbReference>
<evidence type="ECO:0000256" key="9">
    <source>
        <dbReference type="PIRSR" id="PIRSR036979-1"/>
    </source>
</evidence>
<evidence type="ECO:0000256" key="6">
    <source>
        <dbReference type="ARBA" id="ARBA00022801"/>
    </source>
</evidence>
<feature type="binding site" evidence="9">
    <location>
        <position position="134"/>
    </location>
    <ligand>
        <name>Mn(2+)</name>
        <dbReference type="ChEBI" id="CHEBI:29035"/>
        <label>1</label>
    </ligand>
</feature>
<evidence type="ECO:0000256" key="2">
    <source>
        <dbReference type="ARBA" id="ARBA00012168"/>
    </source>
</evidence>
<dbReference type="PANTHER" id="PTHR43782:SF3">
    <property type="entry name" value="ARGINASE"/>
    <property type="match status" value="1"/>
</dbReference>
<evidence type="ECO:0000256" key="5">
    <source>
        <dbReference type="ARBA" id="ARBA00022723"/>
    </source>
</evidence>
<dbReference type="PANTHER" id="PTHR43782">
    <property type="entry name" value="ARGINASE"/>
    <property type="match status" value="1"/>
</dbReference>
<dbReference type="GO" id="GO:0005737">
    <property type="term" value="C:cytoplasm"/>
    <property type="evidence" value="ECO:0007669"/>
    <property type="project" value="TreeGrafter"/>
</dbReference>
<dbReference type="InterPro" id="IPR020855">
    <property type="entry name" value="Ureohydrolase_Mn_BS"/>
</dbReference>
<evidence type="ECO:0000256" key="1">
    <source>
        <dbReference type="ARBA" id="ARBA00005098"/>
    </source>
</evidence>
<feature type="binding site" evidence="9">
    <location>
        <position position="103"/>
    </location>
    <ligand>
        <name>Mn(2+)</name>
        <dbReference type="ChEBI" id="CHEBI:29035"/>
        <label>1</label>
    </ligand>
</feature>
<dbReference type="InterPro" id="IPR014033">
    <property type="entry name" value="Arginase"/>
</dbReference>
<comment type="caution">
    <text evidence="12">The sequence shown here is derived from an EMBL/GenBank/DDBJ whole genome shotgun (WGS) entry which is preliminary data.</text>
</comment>
<dbReference type="InterPro" id="IPR006035">
    <property type="entry name" value="Ureohydrolase"/>
</dbReference>
<dbReference type="CDD" id="cd09989">
    <property type="entry name" value="Arginase"/>
    <property type="match status" value="1"/>
</dbReference>
<evidence type="ECO:0000256" key="11">
    <source>
        <dbReference type="RuleBase" id="RU003684"/>
    </source>
</evidence>
<feature type="binding site" evidence="9">
    <location>
        <position position="130"/>
    </location>
    <ligand>
        <name>Mn(2+)</name>
        <dbReference type="ChEBI" id="CHEBI:29035"/>
        <label>1</label>
    </ligand>
</feature>
<dbReference type="EC" id="3.5.3.1" evidence="2"/>
<dbReference type="Pfam" id="PF00491">
    <property type="entry name" value="Arginase"/>
    <property type="match status" value="1"/>
</dbReference>
<gene>
    <name evidence="12" type="primary">rocF</name>
    <name evidence="12" type="ORF">HMPREF0731_1012</name>
</gene>
<dbReference type="Gene3D" id="3.40.800.10">
    <property type="entry name" value="Ureohydrolase domain"/>
    <property type="match status" value="1"/>
</dbReference>
<evidence type="ECO:0000256" key="4">
    <source>
        <dbReference type="ARBA" id="ARBA00022503"/>
    </source>
</evidence>
<dbReference type="Proteomes" id="UP000005324">
    <property type="component" value="Unassembled WGS sequence"/>
</dbReference>
<dbReference type="PIRSF" id="PIRSF036979">
    <property type="entry name" value="Arginase"/>
    <property type="match status" value="1"/>
</dbReference>
<dbReference type="PROSITE" id="PS51409">
    <property type="entry name" value="ARGINASE_2"/>
    <property type="match status" value="1"/>
</dbReference>
<reference evidence="12 13" key="1">
    <citation type="submission" date="2010-04" db="EMBL/GenBank/DDBJ databases">
        <authorList>
            <person name="Qin X."/>
            <person name="Bachman B."/>
            <person name="Battles P."/>
            <person name="Bell A."/>
            <person name="Bess C."/>
            <person name="Bickham C."/>
            <person name="Chaboub L."/>
            <person name="Chen D."/>
            <person name="Coyle M."/>
            <person name="Deiros D.R."/>
            <person name="Dinh H."/>
            <person name="Forbes L."/>
            <person name="Fowler G."/>
            <person name="Francisco L."/>
            <person name="Fu Q."/>
            <person name="Gubbala S."/>
            <person name="Hale W."/>
            <person name="Han Y."/>
            <person name="Hemphill L."/>
            <person name="Highlander S.K."/>
            <person name="Hirani K."/>
            <person name="Hogues M."/>
            <person name="Jackson L."/>
            <person name="Jakkamsetti A."/>
            <person name="Javaid M."/>
            <person name="Jiang H."/>
            <person name="Korchina V."/>
            <person name="Kovar C."/>
            <person name="Lara F."/>
            <person name="Lee S."/>
            <person name="Mata R."/>
            <person name="Mathew T."/>
            <person name="Moen C."/>
            <person name="Morales K."/>
            <person name="Munidasa M."/>
            <person name="Nazareth L."/>
            <person name="Ngo R."/>
            <person name="Nguyen L."/>
            <person name="Okwuonu G."/>
            <person name="Ongeri F."/>
            <person name="Patil S."/>
            <person name="Petrosino J."/>
            <person name="Pham C."/>
            <person name="Pham P."/>
            <person name="Pu L.-L."/>
            <person name="Puazo M."/>
            <person name="Raj R."/>
            <person name="Reid J."/>
            <person name="Rouhana J."/>
            <person name="Saada N."/>
            <person name="Shang Y."/>
            <person name="Simmons D."/>
            <person name="Thornton R."/>
            <person name="Warren J."/>
            <person name="Weissenberger G."/>
            <person name="Zhang J."/>
            <person name="Zhang L."/>
            <person name="Zhou C."/>
            <person name="Zhu D."/>
            <person name="Muzny D."/>
            <person name="Worley K."/>
            <person name="Gibbs R."/>
        </authorList>
    </citation>
    <scope>NUCLEOTIDE SEQUENCE [LARGE SCALE GENOMIC DNA]</scope>
    <source>
        <strain evidence="12 13">ATCC 49957</strain>
    </source>
</reference>
<evidence type="ECO:0000256" key="3">
    <source>
        <dbReference type="ARBA" id="ARBA00018123"/>
    </source>
</evidence>
<comment type="catalytic activity">
    <reaction evidence="8">
        <text>L-arginine + H2O = urea + L-ornithine</text>
        <dbReference type="Rhea" id="RHEA:20569"/>
        <dbReference type="ChEBI" id="CHEBI:15377"/>
        <dbReference type="ChEBI" id="CHEBI:16199"/>
        <dbReference type="ChEBI" id="CHEBI:32682"/>
        <dbReference type="ChEBI" id="CHEBI:46911"/>
        <dbReference type="EC" id="3.5.3.1"/>
    </reaction>
</comment>
<proteinExistence type="inferred from homology"/>
<keyword evidence="7 9" id="KW-0464">Manganese</keyword>
<dbReference type="HOGENOM" id="CLU_039478_6_2_5"/>
<keyword evidence="6 11" id="KW-0378">Hydrolase</keyword>
<dbReference type="EMBL" id="ADVL01000169">
    <property type="protein sequence ID" value="EFH12774.1"/>
    <property type="molecule type" value="Genomic_DNA"/>
</dbReference>
<keyword evidence="13" id="KW-1185">Reference proteome</keyword>
<evidence type="ECO:0000256" key="7">
    <source>
        <dbReference type="ARBA" id="ARBA00023211"/>
    </source>
</evidence>
<dbReference type="GO" id="GO:0004053">
    <property type="term" value="F:arginase activity"/>
    <property type="evidence" value="ECO:0007669"/>
    <property type="project" value="UniProtKB-EC"/>
</dbReference>
<evidence type="ECO:0000256" key="8">
    <source>
        <dbReference type="ARBA" id="ARBA00047391"/>
    </source>
</evidence>
<organism evidence="12 13">
    <name type="scientific">Pseudoroseomonas cervicalis ATCC 49957</name>
    <dbReference type="NCBI Taxonomy" id="525371"/>
    <lineage>
        <taxon>Bacteria</taxon>
        <taxon>Pseudomonadati</taxon>
        <taxon>Pseudomonadota</taxon>
        <taxon>Alphaproteobacteria</taxon>
        <taxon>Acetobacterales</taxon>
        <taxon>Roseomonadaceae</taxon>
        <taxon>Roseomonas</taxon>
    </lineage>
</organism>
<feature type="binding site" evidence="9">
    <location>
        <position position="132"/>
    </location>
    <ligand>
        <name>Mn(2+)</name>
        <dbReference type="ChEBI" id="CHEBI:29035"/>
        <label>1</label>
    </ligand>
</feature>
<dbReference type="UniPathway" id="UPA00158">
    <property type="reaction ID" value="UER00270"/>
</dbReference>
<dbReference type="AlphaFoldDB" id="D5RIV2"/>
<evidence type="ECO:0000256" key="10">
    <source>
        <dbReference type="PROSITE-ProRule" id="PRU00742"/>
    </source>
</evidence>
<sequence>MEVRMMRSGGFPVMFGAAMDLGASRRGSAAGPLALRHAGLLRALGAGARDAGDLPCPAPLEGFDAIRPAHHLGEIAAWARAVQAQAEAVLAEGGLPVLLGGDHSLPLGSVAASALHAAALDRPLFVLWIDAHGDFNTPATSPSGNVHGMTLAALCGEPGLGPVWGDAPPPMVDPARVQVLGARDLDAEEAALLAARGVGVTTAAALRQGGVAAALRPFLARVAAEDGVLHVSFDVDSLDPVLAPGVGTPVPGGLSAEEAAEALALLRDSGRLAALDIVELNPFLDREERSARLTVALMAELFGAPHGARRAA</sequence>
<evidence type="ECO:0000313" key="13">
    <source>
        <dbReference type="Proteomes" id="UP000005324"/>
    </source>
</evidence>
<feature type="binding site" evidence="9">
    <location>
        <position position="236"/>
    </location>
    <ligand>
        <name>Mn(2+)</name>
        <dbReference type="ChEBI" id="CHEBI:29035"/>
        <label>1</label>
    </ligand>
</feature>
<dbReference type="PRINTS" id="PR00116">
    <property type="entry name" value="ARGINASE"/>
</dbReference>
<feature type="binding site" evidence="9">
    <location>
        <position position="234"/>
    </location>
    <ligand>
        <name>Mn(2+)</name>
        <dbReference type="ChEBI" id="CHEBI:29035"/>
        <label>2</label>
    </ligand>
</feature>
<accession>D5RIV2</accession>
<comment type="cofactor">
    <cofactor evidence="9">
        <name>Mn(2+)</name>
        <dbReference type="ChEBI" id="CHEBI:29035"/>
    </cofactor>
    <text evidence="9">Binds 2 manganese ions per subunit.</text>
</comment>
<dbReference type="GO" id="GO:0000050">
    <property type="term" value="P:urea cycle"/>
    <property type="evidence" value="ECO:0007669"/>
    <property type="project" value="UniProtKB-UniPathway"/>
</dbReference>
<dbReference type="GO" id="GO:0006525">
    <property type="term" value="P:arginine metabolic process"/>
    <property type="evidence" value="ECO:0007669"/>
    <property type="project" value="UniProtKB-KW"/>
</dbReference>